<dbReference type="Gene3D" id="6.10.250.3150">
    <property type="match status" value="1"/>
</dbReference>
<keyword evidence="5" id="KW-1185">Reference proteome</keyword>
<keyword evidence="2" id="KW-0732">Signal</keyword>
<feature type="domain" description="M23ase beta-sheet core" evidence="3">
    <location>
        <begin position="351"/>
        <end position="449"/>
    </location>
</feature>
<dbReference type="RefSeq" id="WP_130104058.1">
    <property type="nucleotide sequence ID" value="NZ_SDWW01000062.1"/>
</dbReference>
<evidence type="ECO:0000313" key="5">
    <source>
        <dbReference type="Proteomes" id="UP000293764"/>
    </source>
</evidence>
<dbReference type="InterPro" id="IPR016047">
    <property type="entry name" value="M23ase_b-sheet_dom"/>
</dbReference>
<dbReference type="CDD" id="cd12797">
    <property type="entry name" value="M23_peptidase"/>
    <property type="match status" value="1"/>
</dbReference>
<dbReference type="GO" id="GO:0004222">
    <property type="term" value="F:metalloendopeptidase activity"/>
    <property type="evidence" value="ECO:0007669"/>
    <property type="project" value="TreeGrafter"/>
</dbReference>
<evidence type="ECO:0000256" key="1">
    <source>
        <dbReference type="SAM" id="Coils"/>
    </source>
</evidence>
<dbReference type="OrthoDB" id="1099523at2"/>
<proteinExistence type="predicted"/>
<feature type="chain" id="PRO_5020854307" evidence="2">
    <location>
        <begin position="41"/>
        <end position="455"/>
    </location>
</feature>
<reference evidence="4 5" key="1">
    <citation type="submission" date="2019-01" db="EMBL/GenBank/DDBJ databases">
        <title>Novel species of Cellulomonas.</title>
        <authorList>
            <person name="Liu Q."/>
            <person name="Xin Y.-H."/>
        </authorList>
    </citation>
    <scope>NUCLEOTIDE SEQUENCE [LARGE SCALE GENOMIC DNA]</scope>
    <source>
        <strain evidence="4 5">HLT2-17</strain>
    </source>
</reference>
<feature type="coiled-coil region" evidence="1">
    <location>
        <begin position="89"/>
        <end position="123"/>
    </location>
</feature>
<dbReference type="Proteomes" id="UP000293764">
    <property type="component" value="Unassembled WGS sequence"/>
</dbReference>
<name>A0A4Q5MVP1_9MICO</name>
<keyword evidence="1" id="KW-0175">Coiled coil</keyword>
<feature type="coiled-coil region" evidence="1">
    <location>
        <begin position="188"/>
        <end position="222"/>
    </location>
</feature>
<dbReference type="Gene3D" id="2.70.70.10">
    <property type="entry name" value="Glucose Permease (Domain IIA)"/>
    <property type="match status" value="1"/>
</dbReference>
<feature type="coiled-coil region" evidence="1">
    <location>
        <begin position="262"/>
        <end position="289"/>
    </location>
</feature>
<accession>A0A4Q5MVP1</accession>
<evidence type="ECO:0000256" key="2">
    <source>
        <dbReference type="SAM" id="SignalP"/>
    </source>
</evidence>
<dbReference type="PANTHER" id="PTHR21666:SF270">
    <property type="entry name" value="MUREIN HYDROLASE ACTIVATOR ENVC"/>
    <property type="match status" value="1"/>
</dbReference>
<dbReference type="SUPFAM" id="SSF51261">
    <property type="entry name" value="Duplicated hybrid motif"/>
    <property type="match status" value="1"/>
</dbReference>
<dbReference type="PANTHER" id="PTHR21666">
    <property type="entry name" value="PEPTIDASE-RELATED"/>
    <property type="match status" value="1"/>
</dbReference>
<evidence type="ECO:0000259" key="3">
    <source>
        <dbReference type="Pfam" id="PF01551"/>
    </source>
</evidence>
<protein>
    <submittedName>
        <fullName evidence="4">Peptidase M23</fullName>
    </submittedName>
</protein>
<evidence type="ECO:0000313" key="4">
    <source>
        <dbReference type="EMBL" id="RYV49600.1"/>
    </source>
</evidence>
<comment type="caution">
    <text evidence="4">The sequence shown here is derived from an EMBL/GenBank/DDBJ whole genome shotgun (WGS) entry which is preliminary data.</text>
</comment>
<dbReference type="AlphaFoldDB" id="A0A4Q5MVP1"/>
<dbReference type="InterPro" id="IPR050570">
    <property type="entry name" value="Cell_wall_metabolism_enzyme"/>
</dbReference>
<feature type="signal peptide" evidence="2">
    <location>
        <begin position="1"/>
        <end position="40"/>
    </location>
</feature>
<sequence length="455" mass="47521">MTHSRPTHVTGPSRGRSRLIAGALSAVLVLLTAAAGPALADSFDDQKASARARAAAADARADAVAASIEGLSAELGQAVLDLQVTQARLPLAQAELVTAQLELERTQREATLIAARLVDAQAQEVAITETIAVDDARGEEIRTAVGQMARRAYKGETAATSLSVVMESTSTADFVDQYGMISTALRTQTQALDELEQMEATNRNSQARLTAVKDRVTELKAEADQKVVEADAAKAAAVAREAEIQQLIADQTAKQAAIASLKSQAEAEAAQIDAEANAIEAELADIIARQRAAEAAAAAAAAAAGKPARAPAGPTGNIPGAIFGNPTSISPMHVTSSYGMRLHPILGYVRLHAGIDLRTYCGTPLYAPRDGTVQWAMSRFGFGNQVMIDYGFINGNSVMSSSNHMTSFAVRSGQHVDQGQLIGYSGNTGTSAACHLHFEVYVNGSTQDPAGMLGL</sequence>
<dbReference type="InterPro" id="IPR011055">
    <property type="entry name" value="Dup_hybrid_motif"/>
</dbReference>
<gene>
    <name evidence="4" type="ORF">EUA98_17905</name>
</gene>
<dbReference type="EMBL" id="SDWW01000062">
    <property type="protein sequence ID" value="RYV49600.1"/>
    <property type="molecule type" value="Genomic_DNA"/>
</dbReference>
<dbReference type="Pfam" id="PF01551">
    <property type="entry name" value="Peptidase_M23"/>
    <property type="match status" value="1"/>
</dbReference>
<organism evidence="4 5">
    <name type="scientific">Pengzhenrongella frigida</name>
    <dbReference type="NCBI Taxonomy" id="1259133"/>
    <lineage>
        <taxon>Bacteria</taxon>
        <taxon>Bacillati</taxon>
        <taxon>Actinomycetota</taxon>
        <taxon>Actinomycetes</taxon>
        <taxon>Micrococcales</taxon>
        <taxon>Pengzhenrongella</taxon>
    </lineage>
</organism>